<dbReference type="PANTHER" id="PTHR43156:SF2">
    <property type="entry name" value="STAGE II SPORULATION PROTEIN E"/>
    <property type="match status" value="1"/>
</dbReference>
<keyword evidence="3" id="KW-0472">Membrane</keyword>
<evidence type="ECO:0000259" key="4">
    <source>
        <dbReference type="SMART" id="SM00331"/>
    </source>
</evidence>
<feature type="transmembrane region" description="Helical" evidence="3">
    <location>
        <begin position="45"/>
        <end position="70"/>
    </location>
</feature>
<dbReference type="Proteomes" id="UP001273589">
    <property type="component" value="Unassembled WGS sequence"/>
</dbReference>
<reference evidence="5" key="1">
    <citation type="journal article" date="2023" name="Microb. Genom.">
        <title>Mesoterricola silvestris gen. nov., sp. nov., Mesoterricola sediminis sp. nov., Geothrix oryzae sp. nov., Geothrix edaphica sp. nov., Geothrix rubra sp. nov., and Geothrix limicola sp. nov., six novel members of Acidobacteriota isolated from soils.</title>
        <authorList>
            <person name="Weisberg A.J."/>
            <person name="Pearce E."/>
            <person name="Kramer C.G."/>
            <person name="Chang J.H."/>
            <person name="Clarke C.R."/>
        </authorList>
    </citation>
    <scope>NUCLEOTIDE SEQUENCE</scope>
    <source>
        <strain evidence="5">ND06-05F</strain>
    </source>
</reference>
<name>A0AAJ2UPY3_9ACTN</name>
<proteinExistence type="predicted"/>
<gene>
    <name evidence="5" type="ORF">PV367_30745</name>
</gene>
<dbReference type="SUPFAM" id="SSF81606">
    <property type="entry name" value="PP2C-like"/>
    <property type="match status" value="1"/>
</dbReference>
<dbReference type="SMART" id="SM00331">
    <property type="entry name" value="PP2C_SIG"/>
    <property type="match status" value="1"/>
</dbReference>
<dbReference type="Pfam" id="PF07228">
    <property type="entry name" value="SpoIIE"/>
    <property type="match status" value="1"/>
</dbReference>
<evidence type="ECO:0000256" key="2">
    <source>
        <dbReference type="SAM" id="MobiDB-lite"/>
    </source>
</evidence>
<dbReference type="InterPro" id="IPR001932">
    <property type="entry name" value="PPM-type_phosphatase-like_dom"/>
</dbReference>
<feature type="domain" description="PPM-type phosphatase" evidence="4">
    <location>
        <begin position="162"/>
        <end position="375"/>
    </location>
</feature>
<organism evidence="5 6">
    <name type="scientific">Streptomyces europaeiscabiei</name>
    <dbReference type="NCBI Taxonomy" id="146819"/>
    <lineage>
        <taxon>Bacteria</taxon>
        <taxon>Bacillati</taxon>
        <taxon>Actinomycetota</taxon>
        <taxon>Actinomycetes</taxon>
        <taxon>Kitasatosporales</taxon>
        <taxon>Streptomycetaceae</taxon>
        <taxon>Streptomyces</taxon>
    </lineage>
</organism>
<accession>A0AAJ2UPY3</accession>
<keyword evidence="3" id="KW-1133">Transmembrane helix</keyword>
<dbReference type="EMBL" id="JARAWN010000255">
    <property type="protein sequence ID" value="MDX3134066.1"/>
    <property type="molecule type" value="Genomic_DNA"/>
</dbReference>
<keyword evidence="1" id="KW-0378">Hydrolase</keyword>
<dbReference type="Gene3D" id="3.60.40.10">
    <property type="entry name" value="PPM-type phosphatase domain"/>
    <property type="match status" value="1"/>
</dbReference>
<protein>
    <submittedName>
        <fullName evidence="5">PP2C family protein-serine/threonine phosphatase</fullName>
    </submittedName>
</protein>
<dbReference type="FunFam" id="3.60.40.10:FF:000058">
    <property type="entry name" value="Stage II sporulation protein E"/>
    <property type="match status" value="1"/>
</dbReference>
<feature type="transmembrane region" description="Helical" evidence="3">
    <location>
        <begin position="82"/>
        <end position="100"/>
    </location>
</feature>
<feature type="transmembrane region" description="Helical" evidence="3">
    <location>
        <begin position="112"/>
        <end position="129"/>
    </location>
</feature>
<dbReference type="PANTHER" id="PTHR43156">
    <property type="entry name" value="STAGE II SPORULATION PROTEIN E-RELATED"/>
    <property type="match status" value="1"/>
</dbReference>
<evidence type="ECO:0000313" key="5">
    <source>
        <dbReference type="EMBL" id="MDX3134066.1"/>
    </source>
</evidence>
<dbReference type="GO" id="GO:0016791">
    <property type="term" value="F:phosphatase activity"/>
    <property type="evidence" value="ECO:0007669"/>
    <property type="project" value="TreeGrafter"/>
</dbReference>
<evidence type="ECO:0000256" key="1">
    <source>
        <dbReference type="ARBA" id="ARBA00022801"/>
    </source>
</evidence>
<comment type="caution">
    <text evidence="5">The sequence shown here is derived from an EMBL/GenBank/DDBJ whole genome shotgun (WGS) entry which is preliminary data.</text>
</comment>
<evidence type="ECO:0000313" key="6">
    <source>
        <dbReference type="Proteomes" id="UP001273589"/>
    </source>
</evidence>
<dbReference type="InterPro" id="IPR052016">
    <property type="entry name" value="Bact_Sigma-Reg"/>
</dbReference>
<dbReference type="RefSeq" id="WP_319696032.1">
    <property type="nucleotide sequence ID" value="NZ_JARAWN010000255.1"/>
</dbReference>
<feature type="region of interest" description="Disordered" evidence="2">
    <location>
        <begin position="1"/>
        <end position="28"/>
    </location>
</feature>
<evidence type="ECO:0000256" key="3">
    <source>
        <dbReference type="SAM" id="Phobius"/>
    </source>
</evidence>
<sequence length="392" mass="40390">MSQTRELGGGHGPIRPSRKRASVPGRQDRNRVAAQLASGTPVLPVLIVSLIVVVGLLCGAGLTWLPLLAAGPALAATTSGPRGVLCVGLLAGVLGAMLGVRDGAPGRELASVLSALVAVTLASGLASALRGRRERVLAAVRSVAEAAQHALLQPVPATVGPFQVAVRYSAAAAEARIGGDLYALVPTPYGVRLIVGDVRGKGLPAVGIAALVLGVFREAAYEEPDLLAVVDRIERSLARNLSGDDFVTAVVAGHPRPGCLELVNCGHAPPLLVRGSGVVAVEPACPSPPLGLRALTGEAPSLQTLPFADEDQLLLYTDGVTEARDRDRAFYPLAERLAHHLSDEPAHTLTALHDELLTHVGGRLHDDAALLLLRKPTAPEAAVVACGAQSRP</sequence>
<keyword evidence="3" id="KW-0812">Transmembrane</keyword>
<dbReference type="InterPro" id="IPR036457">
    <property type="entry name" value="PPM-type-like_dom_sf"/>
</dbReference>
<dbReference type="AlphaFoldDB" id="A0AAJ2UPY3"/>